<evidence type="ECO:0000313" key="1">
    <source>
        <dbReference type="EMBL" id="MBW72150.1"/>
    </source>
</evidence>
<proteinExistence type="predicted"/>
<name>A0A2M4D3K4_ANODA</name>
<sequence length="66" mass="7146">MQPPLLFEFELLTTTAAAAAAVVASTPRRPSSEAFPFAPLTRSLVYRWVRLEGVFISGRIVLGVIG</sequence>
<protein>
    <submittedName>
        <fullName evidence="1">Putative secreted protein</fullName>
    </submittedName>
</protein>
<reference evidence="1" key="1">
    <citation type="submission" date="2018-01" db="EMBL/GenBank/DDBJ databases">
        <title>An insight into the sialome of Amazonian anophelines.</title>
        <authorList>
            <person name="Ribeiro J.M."/>
            <person name="Scarpassa V."/>
            <person name="Calvo E."/>
        </authorList>
    </citation>
    <scope>NUCLEOTIDE SEQUENCE</scope>
</reference>
<organism evidence="1">
    <name type="scientific">Anopheles darlingi</name>
    <name type="common">Mosquito</name>
    <dbReference type="NCBI Taxonomy" id="43151"/>
    <lineage>
        <taxon>Eukaryota</taxon>
        <taxon>Metazoa</taxon>
        <taxon>Ecdysozoa</taxon>
        <taxon>Arthropoda</taxon>
        <taxon>Hexapoda</taxon>
        <taxon>Insecta</taxon>
        <taxon>Pterygota</taxon>
        <taxon>Neoptera</taxon>
        <taxon>Endopterygota</taxon>
        <taxon>Diptera</taxon>
        <taxon>Nematocera</taxon>
        <taxon>Culicoidea</taxon>
        <taxon>Culicidae</taxon>
        <taxon>Anophelinae</taxon>
        <taxon>Anopheles</taxon>
    </lineage>
</organism>
<dbReference type="AlphaFoldDB" id="A0A2M4D3K4"/>
<dbReference type="EMBL" id="GGFL01007972">
    <property type="protein sequence ID" value="MBW72150.1"/>
    <property type="molecule type" value="Transcribed_RNA"/>
</dbReference>
<accession>A0A2M4D3K4</accession>